<dbReference type="AlphaFoldDB" id="A0A2Z6S4U7"/>
<dbReference type="SMART" id="SM00225">
    <property type="entry name" value="BTB"/>
    <property type="match status" value="1"/>
</dbReference>
<keyword evidence="3" id="KW-1185">Reference proteome</keyword>
<dbReference type="GO" id="GO:0005737">
    <property type="term" value="C:cytoplasm"/>
    <property type="evidence" value="ECO:0007669"/>
    <property type="project" value="TreeGrafter"/>
</dbReference>
<dbReference type="InterPro" id="IPR011333">
    <property type="entry name" value="SKP1/BTB/POZ_sf"/>
</dbReference>
<dbReference type="InterPro" id="IPR000210">
    <property type="entry name" value="BTB/POZ_dom"/>
</dbReference>
<dbReference type="PROSITE" id="PS50097">
    <property type="entry name" value="BTB"/>
    <property type="match status" value="1"/>
</dbReference>
<dbReference type="EMBL" id="BEXD01004378">
    <property type="protein sequence ID" value="GBC10364.1"/>
    <property type="molecule type" value="Genomic_DNA"/>
</dbReference>
<dbReference type="SUPFAM" id="SSF81901">
    <property type="entry name" value="HCP-like"/>
    <property type="match status" value="1"/>
</dbReference>
<accession>A0A2Z6S4U7</accession>
<dbReference type="PANTHER" id="PTHR46306">
    <property type="entry name" value="BTB/POZ DOMAIN-CONTAINING PROTEIN 9"/>
    <property type="match status" value="1"/>
</dbReference>
<evidence type="ECO:0000313" key="3">
    <source>
        <dbReference type="Proteomes" id="UP000247702"/>
    </source>
</evidence>
<dbReference type="Gene3D" id="1.25.40.10">
    <property type="entry name" value="Tetratricopeptide repeat domain"/>
    <property type="match status" value="1"/>
</dbReference>
<gene>
    <name evidence="2" type="ORF">RclHR1_09570003</name>
</gene>
<name>A0A2Z6S4U7_9GLOM</name>
<organism evidence="2 3">
    <name type="scientific">Rhizophagus clarus</name>
    <dbReference type="NCBI Taxonomy" id="94130"/>
    <lineage>
        <taxon>Eukaryota</taxon>
        <taxon>Fungi</taxon>
        <taxon>Fungi incertae sedis</taxon>
        <taxon>Mucoromycota</taxon>
        <taxon>Glomeromycotina</taxon>
        <taxon>Glomeromycetes</taxon>
        <taxon>Glomerales</taxon>
        <taxon>Glomeraceae</taxon>
        <taxon>Rhizophagus</taxon>
    </lineage>
</organism>
<dbReference type="Pfam" id="PF00651">
    <property type="entry name" value="BTB"/>
    <property type="match status" value="1"/>
</dbReference>
<sequence>MSVIMYDNKFLPKLSQNLLEILEDNEFYDITIEVGDDPYVKIFRAHMVILNYRSSYLRRILSASVNKNKNDGSLTHIKLPNISPEIFPMVLRYIYGGRLSLEEYDTSDIIRILVASNELSLQELITHLQLFLIENKKNWMEQNFSLIYKTSFENNSFLKLQNFCTELIMSKEPEKIFNSIDFNSLTENCLISLIQHDNIKINVIQVWEQVLKWGIAQNPELPSDPSSYSKNDFITLKNTLQQLIPFINFFNLTSKEYLDKVYPYKKIIPKDLRENLFKHFMDQPNNNSEPKTTKEIDSIATSSKQENLPAEEAFNIIVDEIDNFIYKLLNKGIDRKSEKQKVIEYFNDYNINSQEIYNWLLNNRISRNSIFLFGYFNYHGIVANENYDEALSLFICALAQEHNKLAQYFIGECYRFGLGITRMKN</sequence>
<dbReference type="Gene3D" id="3.30.710.10">
    <property type="entry name" value="Potassium Channel Kv1.1, Chain A"/>
    <property type="match status" value="1"/>
</dbReference>
<dbReference type="SUPFAM" id="SSF54695">
    <property type="entry name" value="POZ domain"/>
    <property type="match status" value="1"/>
</dbReference>
<evidence type="ECO:0000313" key="2">
    <source>
        <dbReference type="EMBL" id="GBC10364.1"/>
    </source>
</evidence>
<dbReference type="CDD" id="cd18186">
    <property type="entry name" value="BTB_POZ_ZBTB_KLHL-like"/>
    <property type="match status" value="1"/>
</dbReference>
<feature type="domain" description="BTB" evidence="1">
    <location>
        <begin position="28"/>
        <end position="103"/>
    </location>
</feature>
<reference evidence="2 3" key="1">
    <citation type="submission" date="2017-11" db="EMBL/GenBank/DDBJ databases">
        <title>The genome of Rhizophagus clarus HR1 reveals common genetic basis of auxotrophy among arbuscular mycorrhizal fungi.</title>
        <authorList>
            <person name="Kobayashi Y."/>
        </authorList>
    </citation>
    <scope>NUCLEOTIDE SEQUENCE [LARGE SCALE GENOMIC DNA]</scope>
    <source>
        <strain evidence="2 3">HR1</strain>
    </source>
</reference>
<dbReference type="Gene3D" id="1.25.40.420">
    <property type="match status" value="1"/>
</dbReference>
<evidence type="ECO:0000259" key="1">
    <source>
        <dbReference type="PROSITE" id="PS50097"/>
    </source>
</evidence>
<dbReference type="InterPro" id="IPR011990">
    <property type="entry name" value="TPR-like_helical_dom_sf"/>
</dbReference>
<dbReference type="InterPro" id="IPR052407">
    <property type="entry name" value="BTB_POZ_domain_cont_9"/>
</dbReference>
<proteinExistence type="predicted"/>
<protein>
    <recommendedName>
        <fullName evidence="1">BTB domain-containing protein</fullName>
    </recommendedName>
</protein>
<dbReference type="Proteomes" id="UP000247702">
    <property type="component" value="Unassembled WGS sequence"/>
</dbReference>
<dbReference type="PANTHER" id="PTHR46306:SF1">
    <property type="entry name" value="BTB_POZ DOMAIN-CONTAINING PROTEIN 9"/>
    <property type="match status" value="1"/>
</dbReference>
<comment type="caution">
    <text evidence="2">The sequence shown here is derived from an EMBL/GenBank/DDBJ whole genome shotgun (WGS) entry which is preliminary data.</text>
</comment>